<evidence type="ECO:0000313" key="1">
    <source>
        <dbReference type="EMBL" id="QNF33314.1"/>
    </source>
</evidence>
<dbReference type="Proteomes" id="UP000515237">
    <property type="component" value="Chromosome"/>
</dbReference>
<keyword evidence="2" id="KW-1185">Reference proteome</keyword>
<evidence type="ECO:0000313" key="2">
    <source>
        <dbReference type="Proteomes" id="UP000515237"/>
    </source>
</evidence>
<proteinExistence type="predicted"/>
<organism evidence="1 2">
    <name type="scientific">Adhaeribacter swui</name>
    <dbReference type="NCBI Taxonomy" id="2086471"/>
    <lineage>
        <taxon>Bacteria</taxon>
        <taxon>Pseudomonadati</taxon>
        <taxon>Bacteroidota</taxon>
        <taxon>Cytophagia</taxon>
        <taxon>Cytophagales</taxon>
        <taxon>Hymenobacteraceae</taxon>
        <taxon>Adhaeribacter</taxon>
    </lineage>
</organism>
<dbReference type="KEGG" id="aswu:HUW51_11455"/>
<dbReference type="AlphaFoldDB" id="A0A7G7G830"/>
<dbReference type="EMBL" id="CP055156">
    <property type="protein sequence ID" value="QNF33314.1"/>
    <property type="molecule type" value="Genomic_DNA"/>
</dbReference>
<reference evidence="1 2" key="1">
    <citation type="journal article" date="2018" name="Int. J. Syst. Evol. Microbiol.">
        <title>Adhaeribacter swui sp. nov., isolated from wet mud.</title>
        <authorList>
            <person name="Kim D.U."/>
            <person name="Kim K.W."/>
            <person name="Kang M.S."/>
            <person name="Kim J.Y."/>
            <person name="Jang J.H."/>
            <person name="Kim M.K."/>
        </authorList>
    </citation>
    <scope>NUCLEOTIDE SEQUENCE [LARGE SCALE GENOMIC DNA]</scope>
    <source>
        <strain evidence="1 2">KCTC 52873</strain>
    </source>
</reference>
<gene>
    <name evidence="1" type="ORF">HUW51_11455</name>
</gene>
<dbReference type="RefSeq" id="WP_185274166.1">
    <property type="nucleotide sequence ID" value="NZ_CP055156.1"/>
</dbReference>
<name>A0A7G7G830_9BACT</name>
<sequence>MKSILKLLLLGSLMVISRLNKENGQLTAKSDKEVTPTPYTVNNNYTKLVNSPIQQFYISQK</sequence>
<protein>
    <submittedName>
        <fullName evidence="1">Uncharacterized protein</fullName>
    </submittedName>
</protein>
<accession>A0A7G7G830</accession>